<reference evidence="4" key="2">
    <citation type="submission" date="2021-04" db="EMBL/GenBank/DDBJ databases">
        <authorList>
            <person name="Gilroy R."/>
        </authorList>
    </citation>
    <scope>NUCLEOTIDE SEQUENCE</scope>
    <source>
        <strain evidence="4">USAMLcec3-2134</strain>
    </source>
</reference>
<dbReference type="Gene3D" id="3.90.1750.20">
    <property type="entry name" value="Putative Large Serine Recombinase, Chain B, Domain 2"/>
    <property type="match status" value="1"/>
</dbReference>
<feature type="domain" description="Resolvase/invertase-type recombinase catalytic" evidence="2">
    <location>
        <begin position="26"/>
        <end position="179"/>
    </location>
</feature>
<dbReference type="PANTHER" id="PTHR30461:SF23">
    <property type="entry name" value="DNA RECOMBINASE-RELATED"/>
    <property type="match status" value="1"/>
</dbReference>
<organism evidence="4 5">
    <name type="scientific">Candidatus Eisenbergiella merdigallinarum</name>
    <dbReference type="NCBI Taxonomy" id="2838552"/>
    <lineage>
        <taxon>Bacteria</taxon>
        <taxon>Bacillati</taxon>
        <taxon>Bacillota</taxon>
        <taxon>Clostridia</taxon>
        <taxon>Lachnospirales</taxon>
        <taxon>Lachnospiraceae</taxon>
        <taxon>Eisenbergiella</taxon>
    </lineage>
</organism>
<dbReference type="SMART" id="SM00857">
    <property type="entry name" value="Resolvase"/>
    <property type="match status" value="1"/>
</dbReference>
<evidence type="ECO:0000259" key="3">
    <source>
        <dbReference type="PROSITE" id="PS51737"/>
    </source>
</evidence>
<dbReference type="InterPro" id="IPR025827">
    <property type="entry name" value="Zn_ribbon_recom_dom"/>
</dbReference>
<evidence type="ECO:0000256" key="1">
    <source>
        <dbReference type="SAM" id="Coils"/>
    </source>
</evidence>
<evidence type="ECO:0000259" key="2">
    <source>
        <dbReference type="PROSITE" id="PS51736"/>
    </source>
</evidence>
<dbReference type="SUPFAM" id="SSF53041">
    <property type="entry name" value="Resolvase-like"/>
    <property type="match status" value="1"/>
</dbReference>
<dbReference type="PANTHER" id="PTHR30461">
    <property type="entry name" value="DNA-INVERTASE FROM LAMBDOID PROPHAGE"/>
    <property type="match status" value="1"/>
</dbReference>
<keyword evidence="1" id="KW-0175">Coiled coil</keyword>
<dbReference type="Proteomes" id="UP000886883">
    <property type="component" value="Unassembled WGS sequence"/>
</dbReference>
<reference evidence="4" key="1">
    <citation type="journal article" date="2021" name="PeerJ">
        <title>Extensive microbial diversity within the chicken gut microbiome revealed by metagenomics and culture.</title>
        <authorList>
            <person name="Gilroy R."/>
            <person name="Ravi A."/>
            <person name="Getino M."/>
            <person name="Pursley I."/>
            <person name="Horton D.L."/>
            <person name="Alikhan N.F."/>
            <person name="Baker D."/>
            <person name="Gharbi K."/>
            <person name="Hall N."/>
            <person name="Watson M."/>
            <person name="Adriaenssens E.M."/>
            <person name="Foster-Nyarko E."/>
            <person name="Jarju S."/>
            <person name="Secka A."/>
            <person name="Antonio M."/>
            <person name="Oren A."/>
            <person name="Chaudhuri R.R."/>
            <person name="La Ragione R."/>
            <person name="Hildebrand F."/>
            <person name="Pallen M.J."/>
        </authorList>
    </citation>
    <scope>NUCLEOTIDE SEQUENCE</scope>
    <source>
        <strain evidence="4">USAMLcec3-2134</strain>
    </source>
</reference>
<dbReference type="InterPro" id="IPR011109">
    <property type="entry name" value="DNA_bind_recombinase_dom"/>
</dbReference>
<feature type="coiled-coil region" evidence="1">
    <location>
        <begin position="468"/>
        <end position="502"/>
    </location>
</feature>
<dbReference type="PROSITE" id="PS51737">
    <property type="entry name" value="RECOMBINASE_DNA_BIND"/>
    <property type="match status" value="1"/>
</dbReference>
<dbReference type="Pfam" id="PF07508">
    <property type="entry name" value="Recombinase"/>
    <property type="match status" value="1"/>
</dbReference>
<dbReference type="Pfam" id="PF13408">
    <property type="entry name" value="Zn_ribbon_recom"/>
    <property type="match status" value="1"/>
</dbReference>
<evidence type="ECO:0000313" key="4">
    <source>
        <dbReference type="EMBL" id="HJB90789.1"/>
    </source>
</evidence>
<evidence type="ECO:0000313" key="5">
    <source>
        <dbReference type="Proteomes" id="UP000886883"/>
    </source>
</evidence>
<proteinExistence type="predicted"/>
<protein>
    <submittedName>
        <fullName evidence="4">Recombinase family protein</fullName>
    </submittedName>
</protein>
<dbReference type="GO" id="GO:0003677">
    <property type="term" value="F:DNA binding"/>
    <property type="evidence" value="ECO:0007669"/>
    <property type="project" value="InterPro"/>
</dbReference>
<name>A0A9D2MQF7_9FIRM</name>
<dbReference type="PROSITE" id="PS51736">
    <property type="entry name" value="RECOMBINASES_3"/>
    <property type="match status" value="1"/>
</dbReference>
<feature type="domain" description="Recombinase" evidence="3">
    <location>
        <begin position="187"/>
        <end position="328"/>
    </location>
</feature>
<sequence>MARPKRKVNPLLPTPVPETKKRRVFRAGGYARLSVEDSRRPGADTIEVQKELIQNYIEAQPDMELCGLYCDNGQTGTNFERPGFEQLLDDVKAGKIDCIVVKDLSRFGRNYRETGNYLERIFPFLDVRFVAVNDHFDTATAERSSDGYIIPLKNIINEVYSKDISRKSGSALAIKQKNGDFIGSWAAYGYRKCADNPRRIEIEEETAPVVRQIFQWRLEGLAYVQIARKLNELGIPSPARYHYLKGDASCEKYAAAVWRQQVIKNILTNEVYLGHMVQGRKRSSFYEGKPQERLPKDQWIVVKNTHEPLIDEETFRVVQQMAERQQAVYKERLGKYAELGESPNILRGLIFCADCKRPLVRYKSVTNRGRNLAYLYICPSHADNPLSCPKKYLHETVLKEILWDVLKRQIALAGNLTQLLNEAAGSGKLAAGDSARRREELAARRKLERAGMLYDSLYQNYVDRLMTEEEYLELKAQYRSDMDKAQARLKELEAQRQDYELQTVKNPWLAACGRFQQETELTEGLAHTLIERVEVDAQNHISITLRYQDEYRALCRLLEMEAAV</sequence>
<accession>A0A9D2MQF7</accession>
<dbReference type="AlphaFoldDB" id="A0A9D2MQF7"/>
<comment type="caution">
    <text evidence="4">The sequence shown here is derived from an EMBL/GenBank/DDBJ whole genome shotgun (WGS) entry which is preliminary data.</text>
</comment>
<dbReference type="InterPro" id="IPR038109">
    <property type="entry name" value="DNA_bind_recomb_sf"/>
</dbReference>
<dbReference type="EMBL" id="DWXE01000016">
    <property type="protein sequence ID" value="HJB90789.1"/>
    <property type="molecule type" value="Genomic_DNA"/>
</dbReference>
<dbReference type="InterPro" id="IPR006119">
    <property type="entry name" value="Resolv_N"/>
</dbReference>
<dbReference type="InterPro" id="IPR050639">
    <property type="entry name" value="SSR_resolvase"/>
</dbReference>
<dbReference type="Gene3D" id="3.40.50.1390">
    <property type="entry name" value="Resolvase, N-terminal catalytic domain"/>
    <property type="match status" value="1"/>
</dbReference>
<dbReference type="Pfam" id="PF00239">
    <property type="entry name" value="Resolvase"/>
    <property type="match status" value="1"/>
</dbReference>
<gene>
    <name evidence="4" type="ORF">H9763_04895</name>
</gene>
<dbReference type="InterPro" id="IPR036162">
    <property type="entry name" value="Resolvase-like_N_sf"/>
</dbReference>
<dbReference type="GO" id="GO:0000150">
    <property type="term" value="F:DNA strand exchange activity"/>
    <property type="evidence" value="ECO:0007669"/>
    <property type="project" value="InterPro"/>
</dbReference>